<dbReference type="eggNOG" id="COG3752">
    <property type="taxonomic scope" value="Bacteria"/>
</dbReference>
<feature type="transmembrane region" description="Helical" evidence="1">
    <location>
        <begin position="45"/>
        <end position="65"/>
    </location>
</feature>
<dbReference type="InterPro" id="IPR010721">
    <property type="entry name" value="UstE-like"/>
</dbReference>
<dbReference type="PANTHER" id="PTHR32251">
    <property type="entry name" value="3-OXO-5-ALPHA-STEROID 4-DEHYDROGENASE"/>
    <property type="match status" value="1"/>
</dbReference>
<accession>A0A024Q755</accession>
<evidence type="ECO:0000313" key="3">
    <source>
        <dbReference type="Proteomes" id="UP000028875"/>
    </source>
</evidence>
<feature type="transmembrane region" description="Helical" evidence="1">
    <location>
        <begin position="12"/>
        <end position="33"/>
    </location>
</feature>
<feature type="transmembrane region" description="Helical" evidence="1">
    <location>
        <begin position="170"/>
        <end position="193"/>
    </location>
</feature>
<reference evidence="3" key="2">
    <citation type="submission" date="2014-05" db="EMBL/GenBank/DDBJ databases">
        <title>Draft genome sequence of Virgibacillus massiliensis Vm-5.</title>
        <authorList>
            <person name="Khelaifia S."/>
            <person name="Croce O."/>
            <person name="Lagier J.C."/>
            <person name="Raoult D."/>
        </authorList>
    </citation>
    <scope>NUCLEOTIDE SEQUENCE [LARGE SCALE GENOMIC DNA]</scope>
    <source>
        <strain evidence="3">Vm-5</strain>
    </source>
</reference>
<dbReference type="Pfam" id="PF06966">
    <property type="entry name" value="DUF1295"/>
    <property type="match status" value="1"/>
</dbReference>
<protein>
    <submittedName>
        <fullName evidence="2">Putative membrane protein</fullName>
    </submittedName>
</protein>
<reference evidence="2 3" key="1">
    <citation type="submission" date="2014-03" db="EMBL/GenBank/DDBJ databases">
        <authorList>
            <person name="Urmite Genomes U."/>
        </authorList>
    </citation>
    <scope>NUCLEOTIDE SEQUENCE [LARGE SCALE GENOMIC DNA]</scope>
    <source>
        <strain evidence="2 3">Vm-5</strain>
    </source>
</reference>
<dbReference type="PROSITE" id="PS50244">
    <property type="entry name" value="S5A_REDUCTASE"/>
    <property type="match status" value="1"/>
</dbReference>
<dbReference type="OrthoDB" id="9779233at2"/>
<organism evidence="2 3">
    <name type="scientific">Virgibacillus massiliensis</name>
    <dbReference type="NCBI Taxonomy" id="1462526"/>
    <lineage>
        <taxon>Bacteria</taxon>
        <taxon>Bacillati</taxon>
        <taxon>Bacillota</taxon>
        <taxon>Bacilli</taxon>
        <taxon>Bacillales</taxon>
        <taxon>Bacillaceae</taxon>
        <taxon>Virgibacillus</taxon>
    </lineage>
</organism>
<dbReference type="PANTHER" id="PTHR32251:SF15">
    <property type="entry name" value="3-OXO-5-ALPHA-STEROID 4-DEHYDROGENASE (DUF1295)"/>
    <property type="match status" value="1"/>
</dbReference>
<dbReference type="GO" id="GO:0016020">
    <property type="term" value="C:membrane"/>
    <property type="evidence" value="ECO:0007669"/>
    <property type="project" value="TreeGrafter"/>
</dbReference>
<evidence type="ECO:0000313" key="2">
    <source>
        <dbReference type="EMBL" id="CDQ38025.1"/>
    </source>
</evidence>
<feature type="transmembrane region" description="Helical" evidence="1">
    <location>
        <begin position="101"/>
        <end position="120"/>
    </location>
</feature>
<proteinExistence type="predicted"/>
<feature type="transmembrane region" description="Helical" evidence="1">
    <location>
        <begin position="141"/>
        <end position="164"/>
    </location>
</feature>
<dbReference type="Gene3D" id="1.20.120.1630">
    <property type="match status" value="1"/>
</dbReference>
<feature type="transmembrane region" description="Helical" evidence="1">
    <location>
        <begin position="77"/>
        <end position="95"/>
    </location>
</feature>
<sequence length="216" mass="25523">MNLYRKKEQSRLQKWTVIGLETLILFLAAWLLFFVDEQLSLRNFLLFGLFLIVYGRMYVTIFYLLKRKMPWQEAMTIPVAFSLYYIGFSIFTLITDKPVDLLDIGSILLFLIGSFINTYSEIQRDRWKREPAHKGGLYTEGLFTYAMHINYFGDLVWVTALALFTRSTGALIIPIILFCFLAWYNIPILDTYLADKYGEQFKRYKQSTNKLIPFLY</sequence>
<dbReference type="AlphaFoldDB" id="A0A024Q755"/>
<comment type="caution">
    <text evidence="2">The sequence shown here is derived from an EMBL/GenBank/DDBJ whole genome shotgun (WGS) entry which is preliminary data.</text>
</comment>
<dbReference type="Proteomes" id="UP000028875">
    <property type="component" value="Unassembled WGS sequence"/>
</dbReference>
<keyword evidence="1" id="KW-0472">Membrane</keyword>
<gene>
    <name evidence="2" type="ORF">BN990_00292</name>
</gene>
<name>A0A024Q755_9BACI</name>
<dbReference type="RefSeq" id="WP_021290100.1">
    <property type="nucleotide sequence ID" value="NZ_BNER01000001.1"/>
</dbReference>
<dbReference type="EMBL" id="CCDP010000001">
    <property type="protein sequence ID" value="CDQ38025.1"/>
    <property type="molecule type" value="Genomic_DNA"/>
</dbReference>
<keyword evidence="1" id="KW-1133">Transmembrane helix</keyword>
<evidence type="ECO:0000256" key="1">
    <source>
        <dbReference type="SAM" id="Phobius"/>
    </source>
</evidence>
<keyword evidence="3" id="KW-1185">Reference proteome</keyword>
<keyword evidence="1" id="KW-0812">Transmembrane</keyword>